<accession>A0ABT3R9T9</accession>
<keyword evidence="2" id="KW-1185">Reference proteome</keyword>
<reference evidence="1 2" key="1">
    <citation type="journal article" date="2016" name="Int. J. Syst. Evol. Microbiol.">
        <title>Labrenzia salina sp. nov., isolated from the rhizosphere of the halophyte Arthrocnemum macrostachyum.</title>
        <authorList>
            <person name="Camacho M."/>
            <person name="Redondo-Gomez S."/>
            <person name="Rodriguez-Llorente I."/>
            <person name="Rohde M."/>
            <person name="Sproer C."/>
            <person name="Schumann P."/>
            <person name="Klenk H.P."/>
            <person name="Montero-Calasanz M.D.C."/>
        </authorList>
    </citation>
    <scope>NUCLEOTIDE SEQUENCE [LARGE SCALE GENOMIC DNA]</scope>
    <source>
        <strain evidence="1 2">DSM 29163</strain>
    </source>
</reference>
<protein>
    <recommendedName>
        <fullName evidence="3">L-idonate 5-dehydrogenase</fullName>
    </recommendedName>
</protein>
<evidence type="ECO:0000313" key="1">
    <source>
        <dbReference type="EMBL" id="MCX2725809.1"/>
    </source>
</evidence>
<dbReference type="Proteomes" id="UP001300261">
    <property type="component" value="Unassembled WGS sequence"/>
</dbReference>
<proteinExistence type="predicted"/>
<evidence type="ECO:0000313" key="2">
    <source>
        <dbReference type="Proteomes" id="UP001300261"/>
    </source>
</evidence>
<dbReference type="RefSeq" id="WP_265966946.1">
    <property type="nucleotide sequence ID" value="NZ_JAPEVI010000003.1"/>
</dbReference>
<organism evidence="1 2">
    <name type="scientific">Roseibium salinum</name>
    <dbReference type="NCBI Taxonomy" id="1604349"/>
    <lineage>
        <taxon>Bacteria</taxon>
        <taxon>Pseudomonadati</taxon>
        <taxon>Pseudomonadota</taxon>
        <taxon>Alphaproteobacteria</taxon>
        <taxon>Hyphomicrobiales</taxon>
        <taxon>Stappiaceae</taxon>
        <taxon>Roseibium</taxon>
    </lineage>
</organism>
<dbReference type="EMBL" id="JAPEVI010000003">
    <property type="protein sequence ID" value="MCX2725809.1"/>
    <property type="molecule type" value="Genomic_DNA"/>
</dbReference>
<name>A0ABT3R9T9_9HYPH</name>
<dbReference type="Gene3D" id="3.90.180.10">
    <property type="entry name" value="Medium-chain alcohol dehydrogenases, catalytic domain"/>
    <property type="match status" value="1"/>
</dbReference>
<gene>
    <name evidence="1" type="ORF">ON753_26195</name>
</gene>
<dbReference type="Gene3D" id="3.40.50.720">
    <property type="entry name" value="NAD(P)-binding Rossmann-like Domain"/>
    <property type="match status" value="1"/>
</dbReference>
<sequence>MYDIPRPLKLVLAKEFILRGSFRFGAEFEWAVELLSSGAIDLSSVILAMLPAERANEAFGLASDRCLTRNVQLAFNG</sequence>
<evidence type="ECO:0008006" key="3">
    <source>
        <dbReference type="Google" id="ProtNLM"/>
    </source>
</evidence>
<comment type="caution">
    <text evidence="1">The sequence shown here is derived from an EMBL/GenBank/DDBJ whole genome shotgun (WGS) entry which is preliminary data.</text>
</comment>